<dbReference type="InterPro" id="IPR052907">
    <property type="entry name" value="Beta-lactamase/esterase"/>
</dbReference>
<protein>
    <recommendedName>
        <fullName evidence="1">Beta-lactamase-related domain-containing protein</fullName>
    </recommendedName>
</protein>
<evidence type="ECO:0000313" key="2">
    <source>
        <dbReference type="EMBL" id="KIX06531.1"/>
    </source>
</evidence>
<dbReference type="GeneID" id="25292578"/>
<evidence type="ECO:0000259" key="1">
    <source>
        <dbReference type="Pfam" id="PF00144"/>
    </source>
</evidence>
<proteinExistence type="predicted"/>
<dbReference type="VEuPathDB" id="FungiDB:Z518_04507"/>
<sequence length="386" mass="42052">MAKVEGHSDPQFSELRSYFEEQIAAGEELGASICVNIDGKNVVDIWGGWSDEAKTVPWTQDTIVNVWSSTKTIAALATLIQAERGALSVDDPVSKYWPEFGENGKDGVLVRHFLSHTSGVSGWEGPITYEEVYDWNLSVSRLAKQAPWWEPGTQSGYHSVTMGHLLGEIVKRTGGKPMKQFVAEEIAGPLKADFQIGALEKDWSRISPVIPPPPMFDFSQLDPDSLTRKTFANPPIDANVANTPAWRQADLPAVNGHTNARGLARMLSVITLGGTVDGVKLLSPETIDSIFRVQSSGVDAVIGAPLTFGIGYGLADETTRSTVPWLPPGNRICFWAGWGGSAGIMDLDRKITFAYTMNSMGPGVLGNRRTEEYFKKVYKALGVEGY</sequence>
<dbReference type="Gene3D" id="3.40.710.10">
    <property type="entry name" value="DD-peptidase/beta-lactamase superfamily"/>
    <property type="match status" value="1"/>
</dbReference>
<dbReference type="InterPro" id="IPR001466">
    <property type="entry name" value="Beta-lactam-related"/>
</dbReference>
<dbReference type="InterPro" id="IPR012338">
    <property type="entry name" value="Beta-lactam/transpept-like"/>
</dbReference>
<dbReference type="Pfam" id="PF00144">
    <property type="entry name" value="Beta-lactamase"/>
    <property type="match status" value="1"/>
</dbReference>
<dbReference type="HOGENOM" id="CLU_035614_3_0_1"/>
<dbReference type="PANTHER" id="PTHR43319">
    <property type="entry name" value="BETA-LACTAMASE-RELATED"/>
    <property type="match status" value="1"/>
</dbReference>
<dbReference type="EMBL" id="KN847477">
    <property type="protein sequence ID" value="KIX06531.1"/>
    <property type="molecule type" value="Genomic_DNA"/>
</dbReference>
<accession>A0A0D2ITQ8</accession>
<name>A0A0D2ITQ8_9EURO</name>
<dbReference type="STRING" id="1442369.A0A0D2ITQ8"/>
<dbReference type="RefSeq" id="XP_013273667.1">
    <property type="nucleotide sequence ID" value="XM_013418213.1"/>
</dbReference>
<dbReference type="SUPFAM" id="SSF56601">
    <property type="entry name" value="beta-lactamase/transpeptidase-like"/>
    <property type="match status" value="1"/>
</dbReference>
<dbReference type="OrthoDB" id="5946976at2759"/>
<dbReference type="Proteomes" id="UP000053617">
    <property type="component" value="Unassembled WGS sequence"/>
</dbReference>
<feature type="domain" description="Beta-lactamase-related" evidence="1">
    <location>
        <begin position="16"/>
        <end position="370"/>
    </location>
</feature>
<dbReference type="AlphaFoldDB" id="A0A0D2ITQ8"/>
<keyword evidence="3" id="KW-1185">Reference proteome</keyword>
<organism evidence="2 3">
    <name type="scientific">Rhinocladiella mackenziei CBS 650.93</name>
    <dbReference type="NCBI Taxonomy" id="1442369"/>
    <lineage>
        <taxon>Eukaryota</taxon>
        <taxon>Fungi</taxon>
        <taxon>Dikarya</taxon>
        <taxon>Ascomycota</taxon>
        <taxon>Pezizomycotina</taxon>
        <taxon>Eurotiomycetes</taxon>
        <taxon>Chaetothyriomycetidae</taxon>
        <taxon>Chaetothyriales</taxon>
        <taxon>Herpotrichiellaceae</taxon>
        <taxon>Rhinocladiella</taxon>
    </lineage>
</organism>
<dbReference type="PANTHER" id="PTHR43319:SF3">
    <property type="entry name" value="BETA-LACTAMASE-RELATED DOMAIN-CONTAINING PROTEIN"/>
    <property type="match status" value="1"/>
</dbReference>
<gene>
    <name evidence="2" type="ORF">Z518_04507</name>
</gene>
<reference evidence="2 3" key="1">
    <citation type="submission" date="2015-01" db="EMBL/GenBank/DDBJ databases">
        <title>The Genome Sequence of Rhinocladiella mackenzie CBS 650.93.</title>
        <authorList>
            <consortium name="The Broad Institute Genomics Platform"/>
            <person name="Cuomo C."/>
            <person name="de Hoog S."/>
            <person name="Gorbushina A."/>
            <person name="Stielow B."/>
            <person name="Teixiera M."/>
            <person name="Abouelleil A."/>
            <person name="Chapman S.B."/>
            <person name="Priest M."/>
            <person name="Young S.K."/>
            <person name="Wortman J."/>
            <person name="Nusbaum C."/>
            <person name="Birren B."/>
        </authorList>
    </citation>
    <scope>NUCLEOTIDE SEQUENCE [LARGE SCALE GENOMIC DNA]</scope>
    <source>
        <strain evidence="2 3">CBS 650.93</strain>
    </source>
</reference>
<evidence type="ECO:0000313" key="3">
    <source>
        <dbReference type="Proteomes" id="UP000053617"/>
    </source>
</evidence>